<comment type="caution">
    <text evidence="1">The sequence shown here is derived from an EMBL/GenBank/DDBJ whole genome shotgun (WGS) entry which is preliminary data.</text>
</comment>
<dbReference type="EMBL" id="LAXD01000001">
    <property type="protein sequence ID" value="KWW99431.1"/>
    <property type="molecule type" value="Genomic_DNA"/>
</dbReference>
<dbReference type="InterPro" id="IPR038282">
    <property type="entry name" value="DUF2267_sf"/>
</dbReference>
<reference evidence="2" key="1">
    <citation type="submission" date="2015-04" db="EMBL/GenBank/DDBJ databases">
        <title>Physiological reanalysis, assessment of diazotrophy, and genome sequences of multiple isolates of Streptomyces thermoautotrophicus.</title>
        <authorList>
            <person name="MacKellar D.C."/>
            <person name="Lieber L."/>
            <person name="Norman J."/>
            <person name="Bolger A."/>
            <person name="Tobin C."/>
            <person name="Murray J.W."/>
            <person name="Chang R."/>
            <person name="Ford T."/>
            <person name="Nguyen P.Q."/>
            <person name="Woodward J."/>
            <person name="Permingeat H."/>
            <person name="Joshi N.S."/>
            <person name="Silver P.A."/>
            <person name="Usadel B."/>
            <person name="Rutherford A.W."/>
            <person name="Friesen M."/>
            <person name="Prell J."/>
        </authorList>
    </citation>
    <scope>NUCLEOTIDE SEQUENCE [LARGE SCALE GENOMIC DNA]</scope>
    <source>
        <strain evidence="2">H1</strain>
    </source>
</reference>
<name>A0A132MPS0_9ACTN</name>
<keyword evidence="2" id="KW-1185">Reference proteome</keyword>
<dbReference type="InterPro" id="IPR018727">
    <property type="entry name" value="DUF2267"/>
</dbReference>
<dbReference type="Gene3D" id="1.10.490.110">
    <property type="entry name" value="Uncharacterized conserved protein DUF2267"/>
    <property type="match status" value="1"/>
</dbReference>
<dbReference type="RefSeq" id="WP_067421182.1">
    <property type="nucleotide sequence ID" value="NZ_LAXD01000001.1"/>
</dbReference>
<dbReference type="PATRIC" id="fig|1469144.10.peg.1187"/>
<evidence type="ECO:0000313" key="1">
    <source>
        <dbReference type="EMBL" id="KWW99431.1"/>
    </source>
</evidence>
<organism evidence="1 2">
    <name type="scientific">Carbonactinospora thermoautotrophica</name>
    <dbReference type="NCBI Taxonomy" id="1469144"/>
    <lineage>
        <taxon>Bacteria</taxon>
        <taxon>Bacillati</taxon>
        <taxon>Actinomycetota</taxon>
        <taxon>Actinomycetes</taxon>
        <taxon>Kitasatosporales</taxon>
        <taxon>Carbonactinosporaceae</taxon>
        <taxon>Carbonactinospora</taxon>
    </lineage>
</organism>
<protein>
    <recommendedName>
        <fullName evidence="3">DUF2267 domain-containing protein</fullName>
    </recommendedName>
</protein>
<sequence>MEYFDFVQRVARRTGLDFDSAEGVAVATLRTLADRLSPQEARQLLAQLPGELRGSVPVTRGVNPLDPQAFVCQVAETEHADRETAREHVQAVFTVVRETVSESEMAEVFEALGQEWTDLLGWRAKPHLG</sequence>
<accession>A0A132MPS0</accession>
<proteinExistence type="predicted"/>
<gene>
    <name evidence="1" type="ORF">LI90_1066</name>
</gene>
<dbReference type="Proteomes" id="UP000070188">
    <property type="component" value="Unassembled WGS sequence"/>
</dbReference>
<dbReference type="Pfam" id="PF10025">
    <property type="entry name" value="DUF2267"/>
    <property type="match status" value="1"/>
</dbReference>
<dbReference type="AlphaFoldDB" id="A0A132MPS0"/>
<evidence type="ECO:0008006" key="3">
    <source>
        <dbReference type="Google" id="ProtNLM"/>
    </source>
</evidence>
<dbReference type="STRING" id="1469144.LI90_1066"/>
<evidence type="ECO:0000313" key="2">
    <source>
        <dbReference type="Proteomes" id="UP000070188"/>
    </source>
</evidence>